<keyword evidence="5 7" id="KW-0949">S-adenosyl-L-methionine</keyword>
<comment type="catalytic activity">
    <reaction evidence="6">
        <text>a 5'-end (N(7)-methyl 5'-triphosphoguanosine)-(2'-O-methyl-ribonucleoside)-(ribonucleotide) in mRNA + S-adenosyl-L-methionine = a 5'-end (N(7)-methyl 5'-triphosphoguanosine)-(2'-O-methyl-ribonucleoside)-(2'-O-methyl-ribonucleotide) in mRNA + S-adenosyl-L-homocysteine + H(+)</text>
        <dbReference type="Rhea" id="RHEA:67024"/>
        <dbReference type="Rhea" id="RHEA-COMP:17169"/>
        <dbReference type="Rhea" id="RHEA-COMP:17170"/>
        <dbReference type="ChEBI" id="CHEBI:15378"/>
        <dbReference type="ChEBI" id="CHEBI:57856"/>
        <dbReference type="ChEBI" id="CHEBI:59789"/>
        <dbReference type="ChEBI" id="CHEBI:167612"/>
        <dbReference type="ChEBI" id="CHEBI:167614"/>
        <dbReference type="EC" id="2.1.1.296"/>
    </reaction>
</comment>
<dbReference type="SUPFAM" id="SSF53335">
    <property type="entry name" value="S-adenosyl-L-methionine-dependent methyltransferases"/>
    <property type="match status" value="1"/>
</dbReference>
<evidence type="ECO:0000256" key="4">
    <source>
        <dbReference type="ARBA" id="ARBA00022679"/>
    </source>
</evidence>
<dbReference type="RefSeq" id="XP_017772290.1">
    <property type="nucleotide sequence ID" value="XM_017916801.1"/>
</dbReference>
<comment type="caution">
    <text evidence="7">Lacks conserved residue(s) required for the propagation of feature annotation.</text>
</comment>
<dbReference type="InterPro" id="IPR002877">
    <property type="entry name" value="RNA_MeTrfase_FtsJ_dom"/>
</dbReference>
<dbReference type="InterPro" id="IPR029063">
    <property type="entry name" value="SAM-dependent_MTases_sf"/>
</dbReference>
<evidence type="ECO:0000256" key="1">
    <source>
        <dbReference type="ARBA" id="ARBA00012770"/>
    </source>
</evidence>
<evidence type="ECO:0000256" key="7">
    <source>
        <dbReference type="PROSITE-ProRule" id="PRU00946"/>
    </source>
</evidence>
<evidence type="ECO:0000313" key="10">
    <source>
        <dbReference type="RefSeq" id="XP_017772290.1"/>
    </source>
</evidence>
<keyword evidence="9" id="KW-1185">Reference proteome</keyword>
<evidence type="ECO:0000259" key="8">
    <source>
        <dbReference type="PROSITE" id="PS51614"/>
    </source>
</evidence>
<dbReference type="GeneID" id="108559500"/>
<dbReference type="Pfam" id="PF01728">
    <property type="entry name" value="FtsJ"/>
    <property type="match status" value="1"/>
</dbReference>
<evidence type="ECO:0000313" key="9">
    <source>
        <dbReference type="Proteomes" id="UP000695000"/>
    </source>
</evidence>
<name>A0ABM1MCJ0_NICVS</name>
<dbReference type="InterPro" id="IPR025807">
    <property type="entry name" value="Adrift-typ_MeTrfase"/>
</dbReference>
<dbReference type="InterPro" id="IPR050851">
    <property type="entry name" value="mRNA_Cap_2O-Ribose_MeTrfase"/>
</dbReference>
<evidence type="ECO:0000256" key="6">
    <source>
        <dbReference type="ARBA" id="ARBA00049477"/>
    </source>
</evidence>
<accession>A0ABM1MCJ0</accession>
<keyword evidence="4 7" id="KW-0808">Transferase</keyword>
<sequence>MDLGGGDGAVKPYFNKFYDFKNNGWSLPSKVYVEDKWILQQMQQKKLLLNAVKTKLDNFDLSTWSLHTRKRDPSSAIIKAIRNNIQPELLTQAWCKFFECLSKHPDIIPDDGVGAELKSLHLCEAPGGFISALNHYLHLRFPNIKLEWNASTLNPSYEGNPLNRMIPDDRLIVHTKKRWMFGADLTGDITKDYNYEDLTEKVLRNGKVDLVTADGSINCMDDPGDQERHVEHLHYCETMTALTVLRLGGSFMLKIFTTFEESTICLLYLLTCCFEAVRIFKPITSKSGNSETYVICLRYGGFGLLESIWPRLIIPYKNTVAVCKKSMFRLEDVDREFLRQIDECAEFFMRKQMHTINENVWNFLSNSNNAFYENVKLRTLHEDITNHFLSIYRMGRIEYSKKLVPTKSVHRFNKTYQLDEKASYKCYYMKEAHIPVEFVVGKRVETVFYSKYTAQHLLESKPQVRTLDARSLFNLARRALKNQFVIVDYKDYESTYSSNQWDFECKLLKTIFSHLGLDMIFINVPIRSTLLANVFYLLCNSFEHNYFFRRGLMVLSGFDESMVEEVGKHFDKVRQFLESEKDDDDVYRRGLIEIVDEMSVNFLKCLWFYNNNLLFQS</sequence>
<dbReference type="PROSITE" id="PS51614">
    <property type="entry name" value="SAM_MT_ADRIFT"/>
    <property type="match status" value="1"/>
</dbReference>
<feature type="binding site" evidence="7">
    <location>
        <position position="214"/>
    </location>
    <ligand>
        <name>S-adenosyl-L-methionine</name>
        <dbReference type="ChEBI" id="CHEBI:59789"/>
    </ligand>
</feature>
<dbReference type="Proteomes" id="UP000695000">
    <property type="component" value="Unplaced"/>
</dbReference>
<evidence type="ECO:0000256" key="2">
    <source>
        <dbReference type="ARBA" id="ARBA00021134"/>
    </source>
</evidence>
<gene>
    <name evidence="10" type="primary">LOC108559500</name>
</gene>
<dbReference type="PANTHER" id="PTHR16121:SF2">
    <property type="entry name" value="CAP-SPECIFIC MRNA (NUCLEOSIDE-2'-O-)-METHYLTRANSFERASE 2"/>
    <property type="match status" value="1"/>
</dbReference>
<dbReference type="Gene3D" id="3.40.50.12760">
    <property type="match status" value="1"/>
</dbReference>
<evidence type="ECO:0000256" key="5">
    <source>
        <dbReference type="ARBA" id="ARBA00022691"/>
    </source>
</evidence>
<proteinExistence type="predicted"/>
<organism evidence="9 10">
    <name type="scientific">Nicrophorus vespilloides</name>
    <name type="common">Boreal carrion beetle</name>
    <dbReference type="NCBI Taxonomy" id="110193"/>
    <lineage>
        <taxon>Eukaryota</taxon>
        <taxon>Metazoa</taxon>
        <taxon>Ecdysozoa</taxon>
        <taxon>Arthropoda</taxon>
        <taxon>Hexapoda</taxon>
        <taxon>Insecta</taxon>
        <taxon>Pterygota</taxon>
        <taxon>Neoptera</taxon>
        <taxon>Endopterygota</taxon>
        <taxon>Coleoptera</taxon>
        <taxon>Polyphaga</taxon>
        <taxon>Staphyliniformia</taxon>
        <taxon>Silphidae</taxon>
        <taxon>Nicrophorinae</taxon>
        <taxon>Nicrophorus</taxon>
    </lineage>
</organism>
<feature type="domain" description="Adrift-type SAM-dependent 2'-O-MTase" evidence="8">
    <location>
        <begin position="88"/>
        <end position="301"/>
    </location>
</feature>
<feature type="binding site" evidence="7">
    <location>
        <position position="127"/>
    </location>
    <ligand>
        <name>S-adenosyl-L-methionine</name>
        <dbReference type="ChEBI" id="CHEBI:59789"/>
    </ligand>
</feature>
<reference evidence="10" key="1">
    <citation type="submission" date="2025-08" db="UniProtKB">
        <authorList>
            <consortium name="RefSeq"/>
        </authorList>
    </citation>
    <scope>IDENTIFICATION</scope>
    <source>
        <tissue evidence="10">Whole Larva</tissue>
    </source>
</reference>
<feature type="active site" description="Proton acceptor" evidence="7">
    <location>
        <position position="254"/>
    </location>
</feature>
<dbReference type="PANTHER" id="PTHR16121">
    <property type="entry name" value="CAP-SPECIFIC MRNA (NUCLEOSIDE-2'-O-)-METHYLTRANSFERASE 1-RELATED"/>
    <property type="match status" value="1"/>
</dbReference>
<evidence type="ECO:0000256" key="3">
    <source>
        <dbReference type="ARBA" id="ARBA00022603"/>
    </source>
</evidence>
<protein>
    <recommendedName>
        <fullName evidence="2">Cap-specific mRNA (nucleoside-2'-O-)-methyltransferase 2</fullName>
        <ecNumber evidence="1">2.1.1.296</ecNumber>
    </recommendedName>
</protein>
<dbReference type="EC" id="2.1.1.296" evidence="1"/>
<keyword evidence="3 7" id="KW-0489">Methyltransferase</keyword>